<comment type="caution">
    <text evidence="2">The sequence shown here is derived from an EMBL/GenBank/DDBJ whole genome shotgun (WGS) entry which is preliminary data.</text>
</comment>
<dbReference type="EMBL" id="CAJVPD010000072">
    <property type="protein sequence ID" value="CAG8293383.1"/>
    <property type="molecule type" value="Genomic_DNA"/>
</dbReference>
<accession>A0A9W4IKF1</accession>
<reference evidence="2" key="1">
    <citation type="submission" date="2021-07" db="EMBL/GenBank/DDBJ databases">
        <authorList>
            <person name="Branca A.L. A."/>
        </authorList>
    </citation>
    <scope>NUCLEOTIDE SEQUENCE</scope>
</reference>
<name>A0A9W4IKF1_9EURO</name>
<evidence type="ECO:0000313" key="2">
    <source>
        <dbReference type="EMBL" id="CAG8293383.1"/>
    </source>
</evidence>
<evidence type="ECO:0000256" key="1">
    <source>
        <dbReference type="SAM" id="MobiDB-lite"/>
    </source>
</evidence>
<gene>
    <name evidence="2" type="ORF">PSALAMII_LOCUS1667</name>
</gene>
<proteinExistence type="predicted"/>
<dbReference type="Proteomes" id="UP001152592">
    <property type="component" value="Unassembled WGS sequence"/>
</dbReference>
<evidence type="ECO:0000313" key="3">
    <source>
        <dbReference type="Proteomes" id="UP001152592"/>
    </source>
</evidence>
<dbReference type="AlphaFoldDB" id="A0A9W4IKF1"/>
<feature type="region of interest" description="Disordered" evidence="1">
    <location>
        <begin position="63"/>
        <end position="84"/>
    </location>
</feature>
<dbReference type="OrthoDB" id="288942at2759"/>
<organism evidence="2 3">
    <name type="scientific">Penicillium salamii</name>
    <dbReference type="NCBI Taxonomy" id="1612424"/>
    <lineage>
        <taxon>Eukaryota</taxon>
        <taxon>Fungi</taxon>
        <taxon>Dikarya</taxon>
        <taxon>Ascomycota</taxon>
        <taxon>Pezizomycotina</taxon>
        <taxon>Eurotiomycetes</taxon>
        <taxon>Eurotiomycetidae</taxon>
        <taxon>Eurotiales</taxon>
        <taxon>Aspergillaceae</taxon>
        <taxon>Penicillium</taxon>
    </lineage>
</organism>
<protein>
    <submittedName>
        <fullName evidence="2">Uncharacterized protein</fullName>
    </submittedName>
</protein>
<sequence length="103" mass="11664">MTFSQSSSVMPAPLDSAWPPAHIWETMGAADRASWLGQIQRDRARRLEMDVVETDLRHRRPRVELQGDENFEENREPPPEVKPLIDIFPGVSAALLTRVSRGS</sequence>